<sequence>MAPATYPVPTRATPYGTLFGLASGGVYLAAFCYQKRGALLPHPFALTCELSELRTIGGLLSAALAVGLRRPGVTWHPAL</sequence>
<keyword evidence="1" id="KW-0812">Transmembrane</keyword>
<keyword evidence="1" id="KW-0472">Membrane</keyword>
<dbReference type="EMBL" id="BAABFV010000002">
    <property type="protein sequence ID" value="GAA4363149.1"/>
    <property type="molecule type" value="Genomic_DNA"/>
</dbReference>
<proteinExistence type="predicted"/>
<keyword evidence="3" id="KW-1185">Reference proteome</keyword>
<evidence type="ECO:0000313" key="2">
    <source>
        <dbReference type="EMBL" id="GAA4363149.1"/>
    </source>
</evidence>
<feature type="transmembrane region" description="Helical" evidence="1">
    <location>
        <begin position="12"/>
        <end position="33"/>
    </location>
</feature>
<keyword evidence="1" id="KW-1133">Transmembrane helix</keyword>
<dbReference type="Proteomes" id="UP001501011">
    <property type="component" value="Unassembled WGS sequence"/>
</dbReference>
<protein>
    <submittedName>
        <fullName evidence="2">Uncharacterized protein</fullName>
    </submittedName>
</protein>
<evidence type="ECO:0000256" key="1">
    <source>
        <dbReference type="SAM" id="Phobius"/>
    </source>
</evidence>
<evidence type="ECO:0000313" key="3">
    <source>
        <dbReference type="Proteomes" id="UP001501011"/>
    </source>
</evidence>
<organism evidence="2 3">
    <name type="scientific">Kangiella marina</name>
    <dbReference type="NCBI Taxonomy" id="1079178"/>
    <lineage>
        <taxon>Bacteria</taxon>
        <taxon>Pseudomonadati</taxon>
        <taxon>Pseudomonadota</taxon>
        <taxon>Gammaproteobacteria</taxon>
        <taxon>Kangiellales</taxon>
        <taxon>Kangiellaceae</taxon>
        <taxon>Kangiella</taxon>
    </lineage>
</organism>
<gene>
    <name evidence="2" type="ORF">GCM10023151_18050</name>
</gene>
<name>A0ABP8IMC4_9GAMM</name>
<reference evidence="3" key="1">
    <citation type="journal article" date="2019" name="Int. J. Syst. Evol. Microbiol.">
        <title>The Global Catalogue of Microorganisms (GCM) 10K type strain sequencing project: providing services to taxonomists for standard genome sequencing and annotation.</title>
        <authorList>
            <consortium name="The Broad Institute Genomics Platform"/>
            <consortium name="The Broad Institute Genome Sequencing Center for Infectious Disease"/>
            <person name="Wu L."/>
            <person name="Ma J."/>
        </authorList>
    </citation>
    <scope>NUCLEOTIDE SEQUENCE [LARGE SCALE GENOMIC DNA]</scope>
    <source>
        <strain evidence="3">JCM 17728</strain>
    </source>
</reference>
<accession>A0ABP8IMC4</accession>
<comment type="caution">
    <text evidence="2">The sequence shown here is derived from an EMBL/GenBank/DDBJ whole genome shotgun (WGS) entry which is preliminary data.</text>
</comment>